<comment type="caution">
    <text evidence="1">The sequence shown here is derived from an EMBL/GenBank/DDBJ whole genome shotgun (WGS) entry which is preliminary data.</text>
</comment>
<sequence length="110" mass="11819">MFVGYDLGDTQALDNSVQAGRRHTFDIDVSHAPSAGKLPAIAGLKLSYSTDDGQTWQNAKVKKGRDGVYTTTLTYPALARTKGAVSLKAEAWDDGGNKVEQSTARAFTLR</sequence>
<gene>
    <name evidence="1" type="ORF">GCM10022419_129790</name>
</gene>
<dbReference type="Gene3D" id="2.60.40.650">
    <property type="match status" value="1"/>
</dbReference>
<organism evidence="1 2">
    <name type="scientific">Nonomuraea rosea</name>
    <dbReference type="NCBI Taxonomy" id="638574"/>
    <lineage>
        <taxon>Bacteria</taxon>
        <taxon>Bacillati</taxon>
        <taxon>Actinomycetota</taxon>
        <taxon>Actinomycetes</taxon>
        <taxon>Streptosporangiales</taxon>
        <taxon>Streptosporangiaceae</taxon>
        <taxon>Nonomuraea</taxon>
    </lineage>
</organism>
<keyword evidence="2" id="KW-1185">Reference proteome</keyword>
<name>A0ABP7A134_9ACTN</name>
<evidence type="ECO:0000313" key="1">
    <source>
        <dbReference type="EMBL" id="GAA3622157.1"/>
    </source>
</evidence>
<reference evidence="2" key="1">
    <citation type="journal article" date="2019" name="Int. J. Syst. Evol. Microbiol.">
        <title>The Global Catalogue of Microorganisms (GCM) 10K type strain sequencing project: providing services to taxonomists for standard genome sequencing and annotation.</title>
        <authorList>
            <consortium name="The Broad Institute Genomics Platform"/>
            <consortium name="The Broad Institute Genome Sequencing Center for Infectious Disease"/>
            <person name="Wu L."/>
            <person name="Ma J."/>
        </authorList>
    </citation>
    <scope>NUCLEOTIDE SEQUENCE [LARGE SCALE GENOMIC DNA]</scope>
    <source>
        <strain evidence="2">JCM 17326</strain>
    </source>
</reference>
<protein>
    <submittedName>
        <fullName evidence="1">Uncharacterized protein</fullName>
    </submittedName>
</protein>
<dbReference type="Proteomes" id="UP001500630">
    <property type="component" value="Unassembled WGS sequence"/>
</dbReference>
<evidence type="ECO:0000313" key="2">
    <source>
        <dbReference type="Proteomes" id="UP001500630"/>
    </source>
</evidence>
<dbReference type="EMBL" id="BAABDQ010000066">
    <property type="protein sequence ID" value="GAA3622157.1"/>
    <property type="molecule type" value="Genomic_DNA"/>
</dbReference>
<dbReference type="RefSeq" id="WP_345579529.1">
    <property type="nucleotide sequence ID" value="NZ_BAABDQ010000066.1"/>
</dbReference>
<accession>A0ABP7A134</accession>
<proteinExistence type="predicted"/>